<feature type="region of interest" description="Disordered" evidence="1">
    <location>
        <begin position="127"/>
        <end position="149"/>
    </location>
</feature>
<accession>A0A401TDT7</accession>
<keyword evidence="3" id="KW-1185">Reference proteome</keyword>
<name>A0A401TDT7_CHIPU</name>
<dbReference type="InterPro" id="IPR011049">
    <property type="entry name" value="Serralysin-like_metalloprot_C"/>
</dbReference>
<dbReference type="EMBL" id="BEZZ01041810">
    <property type="protein sequence ID" value="GCC40802.1"/>
    <property type="molecule type" value="Genomic_DNA"/>
</dbReference>
<dbReference type="PANTHER" id="PTHR15591">
    <property type="entry name" value="RUN AND SH3 DOMAIN CONTAINING"/>
    <property type="match status" value="1"/>
</dbReference>
<dbReference type="PANTHER" id="PTHR15591:SF11">
    <property type="entry name" value="AP-4 COMPLEX ACCESSORY SUBUNIT RUSC1"/>
    <property type="match status" value="1"/>
</dbReference>
<feature type="compositionally biased region" description="Polar residues" evidence="1">
    <location>
        <begin position="232"/>
        <end position="260"/>
    </location>
</feature>
<dbReference type="Gene3D" id="1.20.58.900">
    <property type="match status" value="1"/>
</dbReference>
<gene>
    <name evidence="2" type="ORF">chiPu_0024565</name>
</gene>
<feature type="region of interest" description="Disordered" evidence="1">
    <location>
        <begin position="232"/>
        <end position="366"/>
    </location>
</feature>
<feature type="non-terminal residue" evidence="2">
    <location>
        <position position="446"/>
    </location>
</feature>
<feature type="compositionally biased region" description="Low complexity" evidence="1">
    <location>
        <begin position="261"/>
        <end position="272"/>
    </location>
</feature>
<protein>
    <submittedName>
        <fullName evidence="2">Uncharacterized protein</fullName>
    </submittedName>
</protein>
<dbReference type="AlphaFoldDB" id="A0A401TDT7"/>
<dbReference type="GO" id="GO:0031410">
    <property type="term" value="C:cytoplasmic vesicle"/>
    <property type="evidence" value="ECO:0007669"/>
    <property type="project" value="TreeGrafter"/>
</dbReference>
<dbReference type="Gene3D" id="2.150.10.10">
    <property type="entry name" value="Serralysin-like metalloprotease, C-terminal"/>
    <property type="match status" value="1"/>
</dbReference>
<evidence type="ECO:0000256" key="1">
    <source>
        <dbReference type="SAM" id="MobiDB-lite"/>
    </source>
</evidence>
<sequence length="446" mass="47292">MLRSRFCRTAFVLVSASRSPALSEELLLLLQPLSVFTFQLDPLFAYHHPPPPQQQGMPILPELLHPATGHQGEAEREGPRVKTQALGVKEGVVPPLGDGLGYTFQQTLGQLRQWGGRVAHALINPHPLHARTPEDNPRTAQAGPGTRPDWWDHLRQSSQVYLTPSRHSSLFTRGLTPKAMGSECSSALGQGTSTLGPGTTTLEQGTSMLGPGTTTLEQGTSMLGPGTTTLKQGTSALGPGTSTLEQGTSAQGPGTSTLEQGTSTLGPGTSTLEQGTSVLGPGASTLEQGTSMLGPDTSRLTQGYKRQLSNSGGRLSELQATDHRGVNANRTDSPSPVPHWSPEEQQDPAVGSAAVSDRLPGDMDGQSELRARRPLWLGRLFGARIPSSYSPSEQAQQEASTLPRARLPSAWLRVDVLRVGELLKGRDSSLRLNAIMAPAPQPAKPA</sequence>
<organism evidence="2 3">
    <name type="scientific">Chiloscyllium punctatum</name>
    <name type="common">Brownbanded bambooshark</name>
    <name type="synonym">Hemiscyllium punctatum</name>
    <dbReference type="NCBI Taxonomy" id="137246"/>
    <lineage>
        <taxon>Eukaryota</taxon>
        <taxon>Metazoa</taxon>
        <taxon>Chordata</taxon>
        <taxon>Craniata</taxon>
        <taxon>Vertebrata</taxon>
        <taxon>Chondrichthyes</taxon>
        <taxon>Elasmobranchii</taxon>
        <taxon>Galeomorphii</taxon>
        <taxon>Galeoidea</taxon>
        <taxon>Orectolobiformes</taxon>
        <taxon>Hemiscylliidae</taxon>
        <taxon>Chiloscyllium</taxon>
    </lineage>
</organism>
<dbReference type="InterPro" id="IPR047343">
    <property type="entry name" value="RUSC1_2"/>
</dbReference>
<evidence type="ECO:0000313" key="3">
    <source>
        <dbReference type="Proteomes" id="UP000287033"/>
    </source>
</evidence>
<proteinExistence type="predicted"/>
<dbReference type="Proteomes" id="UP000287033">
    <property type="component" value="Unassembled WGS sequence"/>
</dbReference>
<comment type="caution">
    <text evidence="2">The sequence shown here is derived from an EMBL/GenBank/DDBJ whole genome shotgun (WGS) entry which is preliminary data.</text>
</comment>
<dbReference type="InterPro" id="IPR037213">
    <property type="entry name" value="Run_dom_sf"/>
</dbReference>
<dbReference type="SUPFAM" id="SSF101967">
    <property type="entry name" value="Adhesin YadA, collagen-binding domain"/>
    <property type="match status" value="1"/>
</dbReference>
<reference evidence="2 3" key="1">
    <citation type="journal article" date="2018" name="Nat. Ecol. Evol.">
        <title>Shark genomes provide insights into elasmobranch evolution and the origin of vertebrates.</title>
        <authorList>
            <person name="Hara Y"/>
            <person name="Yamaguchi K"/>
            <person name="Onimaru K"/>
            <person name="Kadota M"/>
            <person name="Koyanagi M"/>
            <person name="Keeley SD"/>
            <person name="Tatsumi K"/>
            <person name="Tanaka K"/>
            <person name="Motone F"/>
            <person name="Kageyama Y"/>
            <person name="Nozu R"/>
            <person name="Adachi N"/>
            <person name="Nishimura O"/>
            <person name="Nakagawa R"/>
            <person name="Tanegashima C"/>
            <person name="Kiyatake I"/>
            <person name="Matsumoto R"/>
            <person name="Murakumo K"/>
            <person name="Nishida K"/>
            <person name="Terakita A"/>
            <person name="Kuratani S"/>
            <person name="Sato K"/>
            <person name="Hyodo S Kuraku.S."/>
        </authorList>
    </citation>
    <scope>NUCLEOTIDE SEQUENCE [LARGE SCALE GENOMIC DNA]</scope>
</reference>
<evidence type="ECO:0000313" key="2">
    <source>
        <dbReference type="EMBL" id="GCC40802.1"/>
    </source>
</evidence>